<keyword evidence="2" id="KW-1185">Reference proteome</keyword>
<dbReference type="RefSeq" id="WP_173122324.1">
    <property type="nucleotide sequence ID" value="NZ_JABRWJ010000003.1"/>
</dbReference>
<dbReference type="EMBL" id="JABRWJ010000003">
    <property type="protein sequence ID" value="NRF67190.1"/>
    <property type="molecule type" value="Genomic_DNA"/>
</dbReference>
<proteinExistence type="predicted"/>
<accession>A0ABX2EEY5</accession>
<organism evidence="1 2">
    <name type="scientific">Pseudaquabacterium terrae</name>
    <dbReference type="NCBI Taxonomy" id="2732868"/>
    <lineage>
        <taxon>Bacteria</taxon>
        <taxon>Pseudomonadati</taxon>
        <taxon>Pseudomonadota</taxon>
        <taxon>Betaproteobacteria</taxon>
        <taxon>Burkholderiales</taxon>
        <taxon>Sphaerotilaceae</taxon>
        <taxon>Pseudaquabacterium</taxon>
    </lineage>
</organism>
<dbReference type="Proteomes" id="UP000737171">
    <property type="component" value="Unassembled WGS sequence"/>
</dbReference>
<evidence type="ECO:0000313" key="1">
    <source>
        <dbReference type="EMBL" id="NRF67190.1"/>
    </source>
</evidence>
<name>A0ABX2EEY5_9BURK</name>
<sequence length="269" mass="29156">MASIPAHRIIAADEHRVPKLFRAFAVRSDERRHAADARAPYGRVHVVRTAFLDAGSLARLAAQGYARVRIETFSDIDYATTTLQELAAAVPRVPDLVGSIAAALQLTGVLGDDATAYRSSVETRIDYLASCGAGFHNDVARHWSRCLFWILALDVGDVEFVMPHAGVRVGLAPGDLVVFDQTMAHGLCRPADDGQAVAASFDAGEQCRQLFLTGELLLTDAQWAALGAPWLPVSEHDLRGALDLRVAEFDERSGAIKRPAALRDCMKQL</sequence>
<reference evidence="1 2" key="1">
    <citation type="submission" date="2020-05" db="EMBL/GenBank/DDBJ databases">
        <title>Aquincola sp. isolate from soil.</title>
        <authorList>
            <person name="Han J."/>
            <person name="Kim D.-U."/>
        </authorList>
    </citation>
    <scope>NUCLEOTIDE SEQUENCE [LARGE SCALE GENOMIC DNA]</scope>
    <source>
        <strain evidence="1 2">S2</strain>
    </source>
</reference>
<gene>
    <name evidence="1" type="ORF">HLB44_09365</name>
</gene>
<comment type="caution">
    <text evidence="1">The sequence shown here is derived from an EMBL/GenBank/DDBJ whole genome shotgun (WGS) entry which is preliminary data.</text>
</comment>
<evidence type="ECO:0000313" key="2">
    <source>
        <dbReference type="Proteomes" id="UP000737171"/>
    </source>
</evidence>
<protein>
    <submittedName>
        <fullName evidence="1">Uncharacterized protein</fullName>
    </submittedName>
</protein>